<feature type="domain" description="HTH iclR-type" evidence="5">
    <location>
        <begin position="25"/>
        <end position="87"/>
    </location>
</feature>
<dbReference type="AlphaFoldDB" id="C4ZLK3"/>
<keyword evidence="1" id="KW-0805">Transcription regulation</keyword>
<evidence type="ECO:0000256" key="1">
    <source>
        <dbReference type="ARBA" id="ARBA00023015"/>
    </source>
</evidence>
<dbReference type="InterPro" id="IPR029016">
    <property type="entry name" value="GAF-like_dom_sf"/>
</dbReference>
<dbReference type="GO" id="GO:0045892">
    <property type="term" value="P:negative regulation of DNA-templated transcription"/>
    <property type="evidence" value="ECO:0007669"/>
    <property type="project" value="TreeGrafter"/>
</dbReference>
<dbReference type="OrthoDB" id="8524622at2"/>
<dbReference type="Gene3D" id="1.10.10.10">
    <property type="entry name" value="Winged helix-like DNA-binding domain superfamily/Winged helix DNA-binding domain"/>
    <property type="match status" value="1"/>
</dbReference>
<dbReference type="PROSITE" id="PS51077">
    <property type="entry name" value="HTH_ICLR"/>
    <property type="match status" value="1"/>
</dbReference>
<dbReference type="InterPro" id="IPR005471">
    <property type="entry name" value="Tscrpt_reg_IclR_N"/>
</dbReference>
<dbReference type="EMBL" id="CP001281">
    <property type="protein sequence ID" value="ACK53615.1"/>
    <property type="molecule type" value="Genomic_DNA"/>
</dbReference>
<dbReference type="Proteomes" id="UP000002186">
    <property type="component" value="Chromosome"/>
</dbReference>
<dbReference type="RefSeq" id="WP_004299458.1">
    <property type="nucleotide sequence ID" value="NC_011662.2"/>
</dbReference>
<reference evidence="7 8" key="2">
    <citation type="journal article" date="2012" name="Stand. Genomic Sci.">
        <title>Complete genome sequence of Thauera aminoaromatica strain MZ1T.</title>
        <authorList>
            <person name="Jiang K."/>
            <person name="Sanseverino J."/>
            <person name="Chauhan A."/>
            <person name="Lucas S."/>
            <person name="Copeland A."/>
            <person name="Lapidus A."/>
            <person name="Del Rio T.G."/>
            <person name="Dalin E."/>
            <person name="Tice H."/>
            <person name="Bruce D."/>
            <person name="Goodwin L."/>
            <person name="Pitluck S."/>
            <person name="Sims D."/>
            <person name="Brettin T."/>
            <person name="Detter J.C."/>
            <person name="Han C."/>
            <person name="Chang Y.J."/>
            <person name="Larimer F."/>
            <person name="Land M."/>
            <person name="Hauser L."/>
            <person name="Kyrpides N.C."/>
            <person name="Mikhailova N."/>
            <person name="Moser S."/>
            <person name="Jegier P."/>
            <person name="Close D."/>
            <person name="Debruyn J.M."/>
            <person name="Wang Y."/>
            <person name="Layton A.C."/>
            <person name="Allen M.S."/>
            <person name="Sayler G.S."/>
        </authorList>
    </citation>
    <scope>NUCLEOTIDE SEQUENCE [LARGE SCALE GENOMIC DNA]</scope>
    <source>
        <strain evidence="7 8">MZ1T</strain>
    </source>
</reference>
<sequence>MQDIPNPSPSTARDAAESAAERRGIQSIEVGGSLLSALVREGKPMMLKDLAREAGMPAAKAHPYLVSFGKLGLVEQDALTGRYGLGPFALQMGLSALHGLDPIKAALPEAARLADDIELNVAIAVWGNHGPTVVHIEECSRQIHINMRPGTVMTPLLLSATGRVFAAFLPQRIVAPVLAAEAAAVGAPPLEMSPADVRAVLDEIRTQRLARALGNPIPGIHAFSAPVFDGGGQLALAITAMGPVGSVDPDWEGLTACRVRAAAKAIERRLGKQAA</sequence>
<evidence type="ECO:0000256" key="2">
    <source>
        <dbReference type="ARBA" id="ARBA00023125"/>
    </source>
</evidence>
<organism evidence="7 8">
    <name type="scientific">Thauera aminoaromatica</name>
    <dbReference type="NCBI Taxonomy" id="164330"/>
    <lineage>
        <taxon>Bacteria</taxon>
        <taxon>Pseudomonadati</taxon>
        <taxon>Pseudomonadota</taxon>
        <taxon>Betaproteobacteria</taxon>
        <taxon>Rhodocyclales</taxon>
        <taxon>Zoogloeaceae</taxon>
        <taxon>Thauera</taxon>
    </lineage>
</organism>
<keyword evidence="3" id="KW-0804">Transcription</keyword>
<feature type="region of interest" description="Disordered" evidence="4">
    <location>
        <begin position="1"/>
        <end position="22"/>
    </location>
</feature>
<dbReference type="eggNOG" id="COG1414">
    <property type="taxonomic scope" value="Bacteria"/>
</dbReference>
<dbReference type="SMART" id="SM00346">
    <property type="entry name" value="HTH_ICLR"/>
    <property type="match status" value="1"/>
</dbReference>
<dbReference type="Pfam" id="PF01614">
    <property type="entry name" value="IclR_C"/>
    <property type="match status" value="1"/>
</dbReference>
<evidence type="ECO:0000259" key="5">
    <source>
        <dbReference type="PROSITE" id="PS51077"/>
    </source>
</evidence>
<dbReference type="GO" id="GO:0003677">
    <property type="term" value="F:DNA binding"/>
    <property type="evidence" value="ECO:0007669"/>
    <property type="project" value="UniProtKB-KW"/>
</dbReference>
<dbReference type="InterPro" id="IPR014757">
    <property type="entry name" value="Tscrpt_reg_IclR_C"/>
</dbReference>
<dbReference type="Pfam" id="PF09339">
    <property type="entry name" value="HTH_IclR"/>
    <property type="match status" value="1"/>
</dbReference>
<gene>
    <name evidence="7" type="ordered locus">Tmz1t_0848</name>
</gene>
<evidence type="ECO:0000256" key="4">
    <source>
        <dbReference type="SAM" id="MobiDB-lite"/>
    </source>
</evidence>
<accession>C4ZLK3</accession>
<keyword evidence="2" id="KW-0238">DNA-binding</keyword>
<evidence type="ECO:0000259" key="6">
    <source>
        <dbReference type="PROSITE" id="PS51078"/>
    </source>
</evidence>
<keyword evidence="8" id="KW-1185">Reference proteome</keyword>
<dbReference type="HOGENOM" id="CLU_062618_2_0_4"/>
<dbReference type="InterPro" id="IPR050707">
    <property type="entry name" value="HTH_MetabolicPath_Reg"/>
</dbReference>
<protein>
    <submittedName>
        <fullName evidence="7">Transcriptional regulator, IclR family</fullName>
    </submittedName>
</protein>
<evidence type="ECO:0000256" key="3">
    <source>
        <dbReference type="ARBA" id="ARBA00023163"/>
    </source>
</evidence>
<evidence type="ECO:0000313" key="7">
    <source>
        <dbReference type="EMBL" id="ACK53615.1"/>
    </source>
</evidence>
<dbReference type="PANTHER" id="PTHR30136:SF8">
    <property type="entry name" value="TRANSCRIPTIONAL REGULATORY PROTEIN"/>
    <property type="match status" value="1"/>
</dbReference>
<dbReference type="SUPFAM" id="SSF55781">
    <property type="entry name" value="GAF domain-like"/>
    <property type="match status" value="1"/>
</dbReference>
<name>C4ZLK3_THASP</name>
<dbReference type="STRING" id="85643.Tmz1t_0848"/>
<feature type="domain" description="IclR-ED" evidence="6">
    <location>
        <begin position="88"/>
        <end position="272"/>
    </location>
</feature>
<dbReference type="Gene3D" id="3.30.450.40">
    <property type="match status" value="1"/>
</dbReference>
<proteinExistence type="predicted"/>
<dbReference type="GO" id="GO:0003700">
    <property type="term" value="F:DNA-binding transcription factor activity"/>
    <property type="evidence" value="ECO:0007669"/>
    <property type="project" value="TreeGrafter"/>
</dbReference>
<dbReference type="SUPFAM" id="SSF46785">
    <property type="entry name" value="Winged helix' DNA-binding domain"/>
    <property type="match status" value="1"/>
</dbReference>
<evidence type="ECO:0000313" key="8">
    <source>
        <dbReference type="Proteomes" id="UP000002186"/>
    </source>
</evidence>
<reference evidence="8" key="1">
    <citation type="submission" date="2009-05" db="EMBL/GenBank/DDBJ databases">
        <title>Complete sequence of chromosome of Thauera sp. MZ1T.</title>
        <authorList>
            <consortium name="US DOE Joint Genome Institute"/>
            <person name="Lucas S."/>
            <person name="Copeland A."/>
            <person name="Lapidus A."/>
            <person name="Glavina del Rio T."/>
            <person name="Dalin E."/>
            <person name="Tice H."/>
            <person name="Bruce D."/>
            <person name="Goodwin L."/>
            <person name="Pitluck S."/>
            <person name="Sims D."/>
            <person name="Brettin T."/>
            <person name="Detter J.C."/>
            <person name="Han C."/>
            <person name="Larimer F."/>
            <person name="Land M."/>
            <person name="Hauser L."/>
            <person name="Kyrpides N."/>
            <person name="Mikhailova N."/>
            <person name="Sayler G.S."/>
        </authorList>
    </citation>
    <scope>NUCLEOTIDE SEQUENCE [LARGE SCALE GENOMIC DNA]</scope>
    <source>
        <strain evidence="8">MZ1T</strain>
    </source>
</reference>
<dbReference type="InterPro" id="IPR036390">
    <property type="entry name" value="WH_DNA-bd_sf"/>
</dbReference>
<dbReference type="PANTHER" id="PTHR30136">
    <property type="entry name" value="HELIX-TURN-HELIX TRANSCRIPTIONAL REGULATOR, ICLR FAMILY"/>
    <property type="match status" value="1"/>
</dbReference>
<dbReference type="InterPro" id="IPR036388">
    <property type="entry name" value="WH-like_DNA-bd_sf"/>
</dbReference>
<dbReference type="KEGG" id="tmz:Tmz1t_0848"/>
<dbReference type="PROSITE" id="PS51078">
    <property type="entry name" value="ICLR_ED"/>
    <property type="match status" value="1"/>
</dbReference>